<reference evidence="1" key="1">
    <citation type="submission" date="2020-05" db="EMBL/GenBank/DDBJ databases">
        <authorList>
            <person name="Chiriac C."/>
            <person name="Salcher M."/>
            <person name="Ghai R."/>
            <person name="Kavagutti S V."/>
        </authorList>
    </citation>
    <scope>NUCLEOTIDE SEQUENCE</scope>
</reference>
<name>A0A6J7XL67_9CAUD</name>
<organism evidence="1">
    <name type="scientific">uncultured Caudovirales phage</name>
    <dbReference type="NCBI Taxonomy" id="2100421"/>
    <lineage>
        <taxon>Viruses</taxon>
        <taxon>Duplodnaviria</taxon>
        <taxon>Heunggongvirae</taxon>
        <taxon>Uroviricota</taxon>
        <taxon>Caudoviricetes</taxon>
        <taxon>Peduoviridae</taxon>
        <taxon>Maltschvirus</taxon>
        <taxon>Maltschvirus maltsch</taxon>
    </lineage>
</organism>
<protein>
    <submittedName>
        <fullName evidence="1">Uncharacterized protein</fullName>
    </submittedName>
</protein>
<proteinExistence type="predicted"/>
<sequence length="86" mass="10400">MTESHIELDRISILEQAFHEAIRELDWRRKQVSEFNFLFGRPGDYTPATEGEFLDKGHAVLVVQYEEHMWQQIEEEEWNSQRQMEC</sequence>
<gene>
    <name evidence="1" type="ORF">UFOVP142_66</name>
</gene>
<dbReference type="EMBL" id="LR798460">
    <property type="protein sequence ID" value="CAB5238000.1"/>
    <property type="molecule type" value="Genomic_DNA"/>
</dbReference>
<accession>A0A6J7XL67</accession>
<evidence type="ECO:0000313" key="1">
    <source>
        <dbReference type="EMBL" id="CAB5238000.1"/>
    </source>
</evidence>